<evidence type="ECO:0000313" key="1">
    <source>
        <dbReference type="EMBL" id="GHF61644.1"/>
    </source>
</evidence>
<protein>
    <recommendedName>
        <fullName evidence="3">Secreted protein</fullName>
    </recommendedName>
</protein>
<comment type="caution">
    <text evidence="1">The sequence shown here is derived from an EMBL/GenBank/DDBJ whole genome shotgun (WGS) entry which is preliminary data.</text>
</comment>
<reference evidence="2" key="1">
    <citation type="journal article" date="2019" name="Int. J. Syst. Evol. Microbiol.">
        <title>The Global Catalogue of Microorganisms (GCM) 10K type strain sequencing project: providing services to taxonomists for standard genome sequencing and annotation.</title>
        <authorList>
            <consortium name="The Broad Institute Genomics Platform"/>
            <consortium name="The Broad Institute Genome Sequencing Center for Infectious Disease"/>
            <person name="Wu L."/>
            <person name="Ma J."/>
        </authorList>
    </citation>
    <scope>NUCLEOTIDE SEQUENCE [LARGE SCALE GENOMIC DNA]</scope>
    <source>
        <strain evidence="2">CGMCC 1.18437</strain>
    </source>
</reference>
<sequence length="84" mass="8652">MTGAAMGGRRRSSGPHGVLALPFLLPYWNGSGPPGDGSCLLRVKVNVLSFVGTGRLDPHRCMLDAPATACTITGRSAGGTRVTE</sequence>
<gene>
    <name evidence="1" type="ORF">GCM10017781_42260</name>
</gene>
<organism evidence="1 2">
    <name type="scientific">Deinococcus metalli</name>
    <dbReference type="NCBI Taxonomy" id="1141878"/>
    <lineage>
        <taxon>Bacteria</taxon>
        <taxon>Thermotogati</taxon>
        <taxon>Deinococcota</taxon>
        <taxon>Deinococci</taxon>
        <taxon>Deinococcales</taxon>
        <taxon>Deinococcaceae</taxon>
        <taxon>Deinococcus</taxon>
    </lineage>
</organism>
<proteinExistence type="predicted"/>
<accession>A0ABQ3JWR5</accession>
<evidence type="ECO:0000313" key="2">
    <source>
        <dbReference type="Proteomes" id="UP000619376"/>
    </source>
</evidence>
<evidence type="ECO:0008006" key="3">
    <source>
        <dbReference type="Google" id="ProtNLM"/>
    </source>
</evidence>
<dbReference type="Proteomes" id="UP000619376">
    <property type="component" value="Unassembled WGS sequence"/>
</dbReference>
<name>A0ABQ3JWR5_9DEIO</name>
<dbReference type="EMBL" id="BNAJ01000015">
    <property type="protein sequence ID" value="GHF61644.1"/>
    <property type="molecule type" value="Genomic_DNA"/>
</dbReference>
<keyword evidence="2" id="KW-1185">Reference proteome</keyword>